<keyword evidence="2" id="KW-1185">Reference proteome</keyword>
<evidence type="ECO:0000313" key="1">
    <source>
        <dbReference type="EMBL" id="ODA33139.1"/>
    </source>
</evidence>
<reference evidence="1 2" key="1">
    <citation type="submission" date="2016-05" db="EMBL/GenBank/DDBJ databases">
        <title>Genomic and physiological characterization of Planctopirus sp. isolated from fresh water lake.</title>
        <authorList>
            <person name="Subhash Y."/>
            <person name="Ramana C."/>
        </authorList>
    </citation>
    <scope>NUCLEOTIDE SEQUENCE [LARGE SCALE GENOMIC DNA]</scope>
    <source>
        <strain evidence="1 2">JC280</strain>
    </source>
</reference>
<organism evidence="1 2">
    <name type="scientific">Planctopirus hydrillae</name>
    <dbReference type="NCBI Taxonomy" id="1841610"/>
    <lineage>
        <taxon>Bacteria</taxon>
        <taxon>Pseudomonadati</taxon>
        <taxon>Planctomycetota</taxon>
        <taxon>Planctomycetia</taxon>
        <taxon>Planctomycetales</taxon>
        <taxon>Planctomycetaceae</taxon>
        <taxon>Planctopirus</taxon>
    </lineage>
</organism>
<comment type="caution">
    <text evidence="1">The sequence shown here is derived from an EMBL/GenBank/DDBJ whole genome shotgun (WGS) entry which is preliminary data.</text>
</comment>
<dbReference type="AlphaFoldDB" id="A0A1C3EIU7"/>
<dbReference type="Proteomes" id="UP000094828">
    <property type="component" value="Unassembled WGS sequence"/>
</dbReference>
<evidence type="ECO:0000313" key="2">
    <source>
        <dbReference type="Proteomes" id="UP000094828"/>
    </source>
</evidence>
<name>A0A1C3EIU7_9PLAN</name>
<protein>
    <submittedName>
        <fullName evidence="1">Uncharacterized protein</fullName>
    </submittedName>
</protein>
<gene>
    <name evidence="1" type="ORF">A6X21_05075</name>
</gene>
<dbReference type="EMBL" id="LYDR01000058">
    <property type="protein sequence ID" value="ODA33139.1"/>
    <property type="molecule type" value="Genomic_DNA"/>
</dbReference>
<sequence>MFSAAVLQRSTLHADPMIGFREIKLPNYFLEKEKSKTRARGTTRLKLRELIFRGIEYILISKNRFTQERICRVPTSKIPR</sequence>
<proteinExistence type="predicted"/>
<accession>A0A1C3EIU7</accession>